<feature type="compositionally biased region" description="Low complexity" evidence="1">
    <location>
        <begin position="1"/>
        <end position="14"/>
    </location>
</feature>
<dbReference type="Proteomes" id="UP001150062">
    <property type="component" value="Unassembled WGS sequence"/>
</dbReference>
<evidence type="ECO:0000256" key="1">
    <source>
        <dbReference type="SAM" id="MobiDB-lite"/>
    </source>
</evidence>
<feature type="region of interest" description="Disordered" evidence="1">
    <location>
        <begin position="1"/>
        <end position="43"/>
    </location>
</feature>
<evidence type="ECO:0000313" key="2">
    <source>
        <dbReference type="EMBL" id="KAJ6238027.1"/>
    </source>
</evidence>
<keyword evidence="3" id="KW-1185">Reference proteome</keyword>
<dbReference type="EMBL" id="JAOAOG010000234">
    <property type="protein sequence ID" value="KAJ6238027.1"/>
    <property type="molecule type" value="Genomic_DNA"/>
</dbReference>
<name>A0ABQ8XZK6_9EUKA</name>
<feature type="compositionally biased region" description="Low complexity" evidence="1">
    <location>
        <begin position="22"/>
        <end position="38"/>
    </location>
</feature>
<protein>
    <submittedName>
        <fullName evidence="2">Uncharacterized protein</fullName>
    </submittedName>
</protein>
<evidence type="ECO:0000313" key="3">
    <source>
        <dbReference type="Proteomes" id="UP001150062"/>
    </source>
</evidence>
<proteinExistence type="predicted"/>
<accession>A0ABQ8XZK6</accession>
<gene>
    <name evidence="2" type="ORF">M0813_03260</name>
</gene>
<comment type="caution">
    <text evidence="2">The sequence shown here is derived from an EMBL/GenBank/DDBJ whole genome shotgun (WGS) entry which is preliminary data.</text>
</comment>
<sequence length="87" mass="9613">MMIKMNSDSNMNKSSNDHDCNSDSNSDSSGINDSNSDSIGYSNSDSDSILVNGNIQNINYVQQAAVFVDRVIKKNEQKLTTIYLIFP</sequence>
<reference evidence="2" key="1">
    <citation type="submission" date="2022-08" db="EMBL/GenBank/DDBJ databases">
        <title>Novel sulfate-reducing endosymbionts in the free-living metamonad Anaeramoeba.</title>
        <authorList>
            <person name="Jerlstrom-Hultqvist J."/>
            <person name="Cepicka I."/>
            <person name="Gallot-Lavallee L."/>
            <person name="Salas-Leiva D."/>
            <person name="Curtis B.A."/>
            <person name="Zahonova K."/>
            <person name="Pipaliya S."/>
            <person name="Dacks J."/>
            <person name="Roger A.J."/>
        </authorList>
    </citation>
    <scope>NUCLEOTIDE SEQUENCE</scope>
    <source>
        <strain evidence="2">Schooner1</strain>
    </source>
</reference>
<organism evidence="2 3">
    <name type="scientific">Anaeramoeba flamelloides</name>
    <dbReference type="NCBI Taxonomy" id="1746091"/>
    <lineage>
        <taxon>Eukaryota</taxon>
        <taxon>Metamonada</taxon>
        <taxon>Anaeramoebidae</taxon>
        <taxon>Anaeramoeba</taxon>
    </lineage>
</organism>